<evidence type="ECO:0000313" key="3">
    <source>
        <dbReference type="Proteomes" id="UP000479000"/>
    </source>
</evidence>
<feature type="region of interest" description="Disordered" evidence="1">
    <location>
        <begin position="48"/>
        <end position="89"/>
    </location>
</feature>
<protein>
    <submittedName>
        <fullName evidence="2">Uncharacterized protein</fullName>
    </submittedName>
</protein>
<gene>
    <name evidence="2" type="ORF">NTEN_LOCUS5643</name>
</gene>
<evidence type="ECO:0000256" key="1">
    <source>
        <dbReference type="SAM" id="MobiDB-lite"/>
    </source>
</evidence>
<feature type="compositionally biased region" description="Pro residues" evidence="1">
    <location>
        <begin position="52"/>
        <end position="63"/>
    </location>
</feature>
<name>A0A6H5G994_9HEMI</name>
<dbReference type="EMBL" id="CADCXU010008697">
    <property type="protein sequence ID" value="CAA9999360.1"/>
    <property type="molecule type" value="Genomic_DNA"/>
</dbReference>
<dbReference type="AlphaFoldDB" id="A0A6H5G994"/>
<evidence type="ECO:0000313" key="2">
    <source>
        <dbReference type="EMBL" id="CAA9999360.1"/>
    </source>
</evidence>
<accession>A0A6H5G994</accession>
<organism evidence="2 3">
    <name type="scientific">Nesidiocoris tenuis</name>
    <dbReference type="NCBI Taxonomy" id="355587"/>
    <lineage>
        <taxon>Eukaryota</taxon>
        <taxon>Metazoa</taxon>
        <taxon>Ecdysozoa</taxon>
        <taxon>Arthropoda</taxon>
        <taxon>Hexapoda</taxon>
        <taxon>Insecta</taxon>
        <taxon>Pterygota</taxon>
        <taxon>Neoptera</taxon>
        <taxon>Paraneoptera</taxon>
        <taxon>Hemiptera</taxon>
        <taxon>Heteroptera</taxon>
        <taxon>Panheteroptera</taxon>
        <taxon>Cimicomorpha</taxon>
        <taxon>Miridae</taxon>
        <taxon>Dicyphina</taxon>
        <taxon>Nesidiocoris</taxon>
    </lineage>
</organism>
<dbReference type="Proteomes" id="UP000479000">
    <property type="component" value="Unassembled WGS sequence"/>
</dbReference>
<sequence>MMVLESPLRLYTAAAAGLFPPHSIFPAAAAAAHRFAAFGGGPFAGGGGFLGGPPPAPAGPPPHVRFRPQDPQHVRRPPRRPTSPLSKGCLGQKYQKFTIQISKFAQNKKTPVFRYIKNIHIFCK</sequence>
<feature type="non-terminal residue" evidence="2">
    <location>
        <position position="124"/>
    </location>
</feature>
<proteinExistence type="predicted"/>
<keyword evidence="3" id="KW-1185">Reference proteome</keyword>
<reference evidence="2 3" key="1">
    <citation type="submission" date="2020-02" db="EMBL/GenBank/DDBJ databases">
        <authorList>
            <person name="Ferguson B K."/>
        </authorList>
    </citation>
    <scope>NUCLEOTIDE SEQUENCE [LARGE SCALE GENOMIC DNA]</scope>
</reference>